<dbReference type="Pfam" id="PF13181">
    <property type="entry name" value="TPR_8"/>
    <property type="match status" value="1"/>
</dbReference>
<dbReference type="InterPro" id="IPR011990">
    <property type="entry name" value="TPR-like_helical_dom_sf"/>
</dbReference>
<sequence length="598" mass="68160">MATCNNRHDLIELGKQAFNAKNYIEAIRHFSDRLNQQSDDAQALQYLVYSHLHLGDANKANALLAKYTEQHSATSNFWLCKVQVAQFQQNLEEEYSAYQQLFKRFGKSLQWLERFITLCTSLHRFDEAKTAINTLIDDHNISEQKRIILWLNYYKSCERHQEALVKAKTLYHLNPQSPYNLNELAVCYRLSGEPGKAVDILTPLAVKKPHYAVYHNLANALSDEGKLSEAISWYRKALKMNPLYIDSHINLNKLLWESGDTSEYLNSFKKAIQAHPLAHHLSLAYASFLVDEKRYKDAIAHIENANLPDYLNIAQLRIIAQAYLYDGESVEAVPILEQITQHKGGTTSDNITYGISLISTGNYSLAEKVLSDTLTRQPENQLAKAYHYAAKRLISDNFEGLAGKIETFSPNSIDEQFWYSLIEEIIPLHASKNNPLGQTLEKGTQTRGHLFKNSGKYVKQLKAFLDRSIRTYCERQNIDIALLTDADDEINYIGSWSVRLNGKGFHHNHIHSKGRISGVVYLKLPSDVANEEMKAGWLKLGQPHLYGHDELLPEIFIKPEVGKCVLFPSHAWHGTTPILDDAERITVAFDVGRYGLDR</sequence>
<dbReference type="SUPFAM" id="SSF48452">
    <property type="entry name" value="TPR-like"/>
    <property type="match status" value="2"/>
</dbReference>
<dbReference type="EMBL" id="JABBXD010000002">
    <property type="protein sequence ID" value="MBD3585260.1"/>
    <property type="molecule type" value="Genomic_DNA"/>
</dbReference>
<keyword evidence="1" id="KW-0802">TPR repeat</keyword>
<proteinExistence type="predicted"/>
<evidence type="ECO:0000313" key="2">
    <source>
        <dbReference type="EMBL" id="MBD3585260.1"/>
    </source>
</evidence>
<name>A0ABR8LMD5_9ALTE</name>
<dbReference type="Pfam" id="PF13759">
    <property type="entry name" value="2OG-FeII_Oxy_5"/>
    <property type="match status" value="1"/>
</dbReference>
<dbReference type="PANTHER" id="PTHR12558:SF13">
    <property type="entry name" value="CELL DIVISION CYCLE PROTEIN 27 HOMOLOG"/>
    <property type="match status" value="1"/>
</dbReference>
<protein>
    <submittedName>
        <fullName evidence="2">Tetratricopeptide repeat protein</fullName>
    </submittedName>
</protein>
<feature type="repeat" description="TPR" evidence="1">
    <location>
        <begin position="211"/>
        <end position="244"/>
    </location>
</feature>
<keyword evidence="3" id="KW-1185">Reference proteome</keyword>
<dbReference type="InterPro" id="IPR019734">
    <property type="entry name" value="TPR_rpt"/>
</dbReference>
<evidence type="ECO:0000313" key="3">
    <source>
        <dbReference type="Proteomes" id="UP000624419"/>
    </source>
</evidence>
<dbReference type="Gene3D" id="2.60.120.620">
    <property type="entry name" value="q2cbj1_9rhob like domain"/>
    <property type="match status" value="1"/>
</dbReference>
<dbReference type="Gene3D" id="1.25.40.10">
    <property type="entry name" value="Tetratricopeptide repeat domain"/>
    <property type="match status" value="2"/>
</dbReference>
<dbReference type="RefSeq" id="WP_191023153.1">
    <property type="nucleotide sequence ID" value="NZ_JABBXD010000002.1"/>
</dbReference>
<comment type="caution">
    <text evidence="2">The sequence shown here is derived from an EMBL/GenBank/DDBJ whole genome shotgun (WGS) entry which is preliminary data.</text>
</comment>
<evidence type="ECO:0000256" key="1">
    <source>
        <dbReference type="PROSITE-ProRule" id="PRU00339"/>
    </source>
</evidence>
<accession>A0ABR8LMD5</accession>
<organism evidence="2 3">
    <name type="scientific">Salinimonas profundi</name>
    <dbReference type="NCBI Taxonomy" id="2729140"/>
    <lineage>
        <taxon>Bacteria</taxon>
        <taxon>Pseudomonadati</taxon>
        <taxon>Pseudomonadota</taxon>
        <taxon>Gammaproteobacteria</taxon>
        <taxon>Alteromonadales</taxon>
        <taxon>Alteromonadaceae</taxon>
        <taxon>Alteromonas/Salinimonas group</taxon>
        <taxon>Salinimonas</taxon>
    </lineage>
</organism>
<dbReference type="SMART" id="SM00028">
    <property type="entry name" value="TPR"/>
    <property type="match status" value="2"/>
</dbReference>
<dbReference type="InterPro" id="IPR012668">
    <property type="entry name" value="CHP02466"/>
</dbReference>
<dbReference type="PROSITE" id="PS50293">
    <property type="entry name" value="TPR_REGION"/>
    <property type="match status" value="1"/>
</dbReference>
<gene>
    <name evidence="2" type="ORF">HHX48_05900</name>
</gene>
<dbReference type="Proteomes" id="UP000624419">
    <property type="component" value="Unassembled WGS sequence"/>
</dbReference>
<dbReference type="PANTHER" id="PTHR12558">
    <property type="entry name" value="CELL DIVISION CYCLE 16,23,27"/>
    <property type="match status" value="1"/>
</dbReference>
<reference evidence="2 3" key="1">
    <citation type="submission" date="2020-04" db="EMBL/GenBank/DDBJ databases">
        <title>Salinimonas sp. HHU 13199.</title>
        <authorList>
            <person name="Cui X."/>
            <person name="Zhang D."/>
        </authorList>
    </citation>
    <scope>NUCLEOTIDE SEQUENCE [LARGE SCALE GENOMIC DNA]</scope>
    <source>
        <strain evidence="2 3">HHU 13199</strain>
    </source>
</reference>
<dbReference type="PROSITE" id="PS50005">
    <property type="entry name" value="TPR"/>
    <property type="match status" value="1"/>
</dbReference>